<name>A0A9W8S5N4_9HYPO</name>
<keyword evidence="2" id="KW-1185">Reference proteome</keyword>
<dbReference type="EMBL" id="JAOQAZ010000005">
    <property type="protein sequence ID" value="KAJ4266249.1"/>
    <property type="molecule type" value="Genomic_DNA"/>
</dbReference>
<proteinExistence type="predicted"/>
<evidence type="ECO:0000313" key="2">
    <source>
        <dbReference type="Proteomes" id="UP001152049"/>
    </source>
</evidence>
<evidence type="ECO:0000313" key="1">
    <source>
        <dbReference type="EMBL" id="KAJ4266249.1"/>
    </source>
</evidence>
<organism evidence="1 2">
    <name type="scientific">Fusarium torreyae</name>
    <dbReference type="NCBI Taxonomy" id="1237075"/>
    <lineage>
        <taxon>Eukaryota</taxon>
        <taxon>Fungi</taxon>
        <taxon>Dikarya</taxon>
        <taxon>Ascomycota</taxon>
        <taxon>Pezizomycotina</taxon>
        <taxon>Sordariomycetes</taxon>
        <taxon>Hypocreomycetidae</taxon>
        <taxon>Hypocreales</taxon>
        <taxon>Nectriaceae</taxon>
        <taxon>Fusarium</taxon>
    </lineage>
</organism>
<accession>A0A9W8S5N4</accession>
<comment type="caution">
    <text evidence="1">The sequence shown here is derived from an EMBL/GenBank/DDBJ whole genome shotgun (WGS) entry which is preliminary data.</text>
</comment>
<gene>
    <name evidence="1" type="ORF">NW762_004232</name>
</gene>
<dbReference type="OrthoDB" id="4367324at2759"/>
<protein>
    <submittedName>
        <fullName evidence="1">Uncharacterized protein</fullName>
    </submittedName>
</protein>
<sequence length="201" mass="22361">MESLMTEGARLLGQTVGPSTVISSIPNARLITDGDSRGLRPSLAFFIDTQPRVNLVAGCVQLSGAWSSNDLEAQTGCAMWPIERLAKYAKHGGTRYSFIMTDLELVVVHFFKLTPGKLGAQWQAIPRNSSGEGTMTVNLAIWSLVMMSLNIEHRVVAQQLETLPINIWWKEENFESGFVYQHHLSERLLPFLPLGAFGMKR</sequence>
<dbReference type="Proteomes" id="UP001152049">
    <property type="component" value="Unassembled WGS sequence"/>
</dbReference>
<reference evidence="1" key="1">
    <citation type="submission" date="2022-09" db="EMBL/GenBank/DDBJ databases">
        <title>Fusarium specimens isolated from Avocado Roots.</title>
        <authorList>
            <person name="Stajich J."/>
            <person name="Roper C."/>
            <person name="Heimlech-Rivalta G."/>
        </authorList>
    </citation>
    <scope>NUCLEOTIDE SEQUENCE</scope>
    <source>
        <strain evidence="1">CF00136</strain>
    </source>
</reference>
<dbReference type="AlphaFoldDB" id="A0A9W8S5N4"/>